<dbReference type="PANTHER" id="PTHR30146">
    <property type="entry name" value="LACI-RELATED TRANSCRIPTIONAL REPRESSOR"/>
    <property type="match status" value="1"/>
</dbReference>
<proteinExistence type="predicted"/>
<dbReference type="PROSITE" id="PS00356">
    <property type="entry name" value="HTH_LACI_1"/>
    <property type="match status" value="1"/>
</dbReference>
<accession>A0ABY6GBB8</accession>
<reference evidence="5" key="1">
    <citation type="submission" date="2022-09" db="EMBL/GenBank/DDBJ databases">
        <title>The complete genome of Acidovorax sp. 5MLIR.</title>
        <authorList>
            <person name="Liu L."/>
            <person name="Yue J."/>
            <person name="Yang F."/>
            <person name="Yuan J."/>
            <person name="Li L."/>
        </authorList>
    </citation>
    <scope>NUCLEOTIDE SEQUENCE</scope>
    <source>
        <strain evidence="5">5MLIR</strain>
    </source>
</reference>
<dbReference type="EMBL" id="CP106881">
    <property type="protein sequence ID" value="UYG52348.1"/>
    <property type="molecule type" value="Genomic_DNA"/>
</dbReference>
<dbReference type="Gene3D" id="3.40.50.2300">
    <property type="match status" value="2"/>
</dbReference>
<keyword evidence="1" id="KW-0805">Transcription regulation</keyword>
<dbReference type="SMART" id="SM00354">
    <property type="entry name" value="HTH_LACI"/>
    <property type="match status" value="1"/>
</dbReference>
<dbReference type="Gene3D" id="1.10.260.40">
    <property type="entry name" value="lambda repressor-like DNA-binding domains"/>
    <property type="match status" value="1"/>
</dbReference>
<feature type="domain" description="HTH lacI-type" evidence="4">
    <location>
        <begin position="16"/>
        <end position="70"/>
    </location>
</feature>
<keyword evidence="2 5" id="KW-0238">DNA-binding</keyword>
<dbReference type="CDD" id="cd01392">
    <property type="entry name" value="HTH_LacI"/>
    <property type="match status" value="1"/>
</dbReference>
<dbReference type="Pfam" id="PF00356">
    <property type="entry name" value="LacI"/>
    <property type="match status" value="1"/>
</dbReference>
<evidence type="ECO:0000259" key="4">
    <source>
        <dbReference type="PROSITE" id="PS50932"/>
    </source>
</evidence>
<dbReference type="InterPro" id="IPR046335">
    <property type="entry name" value="LacI/GalR-like_sensor"/>
</dbReference>
<dbReference type="GO" id="GO:0003677">
    <property type="term" value="F:DNA binding"/>
    <property type="evidence" value="ECO:0007669"/>
    <property type="project" value="UniProtKB-KW"/>
</dbReference>
<dbReference type="InterPro" id="IPR000843">
    <property type="entry name" value="HTH_LacI"/>
</dbReference>
<evidence type="ECO:0000313" key="6">
    <source>
        <dbReference type="Proteomes" id="UP001162800"/>
    </source>
</evidence>
<dbReference type="Pfam" id="PF13377">
    <property type="entry name" value="Peripla_BP_3"/>
    <property type="match status" value="1"/>
</dbReference>
<dbReference type="InterPro" id="IPR010982">
    <property type="entry name" value="Lambda_DNA-bd_dom_sf"/>
</dbReference>
<gene>
    <name evidence="5" type="ORF">M9799_03655</name>
</gene>
<dbReference type="CDD" id="cd01575">
    <property type="entry name" value="PBP1_GntR"/>
    <property type="match status" value="1"/>
</dbReference>
<protein>
    <submittedName>
        <fullName evidence="5">LacI family DNA-binding transcriptional regulator</fullName>
    </submittedName>
</protein>
<sequence length="345" mass="36294">MPAAASKRPRRGSGRVTLAEVAAVAGVSAQTVSRVLNGPQNVPAATVDRVRAAIAQVGYVPNRMAGGLASGRSKLVAALVPALASPVFQETIESLIRSLAANGYQLMLGESGYDDVDEVQLLENLISRGPDGIVLTRVLQSGLARERLASSGIPVVETWDLTPDPVDMLVGFSHEQVGAGVADLMIAHGIRQPALVTGNDPRARRRRQGYARRFVERGCLASVSDLPVAEVEAPAPLGSGRRALARLIDSGRAFDGVFCSTDMLALGVLMEAGARKLEVPGRLGVVGFGDLVFAADTTPALTTVRIDGRRMGQLAAQLIMQRAQGQAVAEPVHDIGFELVLRDSL</sequence>
<keyword evidence="6" id="KW-1185">Reference proteome</keyword>
<dbReference type="PROSITE" id="PS50932">
    <property type="entry name" value="HTH_LACI_2"/>
    <property type="match status" value="1"/>
</dbReference>
<evidence type="ECO:0000256" key="2">
    <source>
        <dbReference type="ARBA" id="ARBA00023125"/>
    </source>
</evidence>
<evidence type="ECO:0000256" key="3">
    <source>
        <dbReference type="ARBA" id="ARBA00023163"/>
    </source>
</evidence>
<dbReference type="PANTHER" id="PTHR30146:SF33">
    <property type="entry name" value="TRANSCRIPTIONAL REGULATOR"/>
    <property type="match status" value="1"/>
</dbReference>
<keyword evidence="3" id="KW-0804">Transcription</keyword>
<dbReference type="SUPFAM" id="SSF47413">
    <property type="entry name" value="lambda repressor-like DNA-binding domains"/>
    <property type="match status" value="1"/>
</dbReference>
<evidence type="ECO:0000313" key="5">
    <source>
        <dbReference type="EMBL" id="UYG52348.1"/>
    </source>
</evidence>
<evidence type="ECO:0000256" key="1">
    <source>
        <dbReference type="ARBA" id="ARBA00023015"/>
    </source>
</evidence>
<organism evidence="5 6">
    <name type="scientific">Comamonas endophytica</name>
    <dbReference type="NCBI Taxonomy" id="2949090"/>
    <lineage>
        <taxon>Bacteria</taxon>
        <taxon>Pseudomonadati</taxon>
        <taxon>Pseudomonadota</taxon>
        <taxon>Betaproteobacteria</taxon>
        <taxon>Burkholderiales</taxon>
        <taxon>Comamonadaceae</taxon>
        <taxon>Comamonas</taxon>
    </lineage>
</organism>
<dbReference type="Proteomes" id="UP001162800">
    <property type="component" value="Chromosome"/>
</dbReference>
<dbReference type="RefSeq" id="WP_231044112.1">
    <property type="nucleotide sequence ID" value="NZ_CP106881.1"/>
</dbReference>
<name>A0ABY6GBB8_9BURK</name>
<dbReference type="InterPro" id="IPR028082">
    <property type="entry name" value="Peripla_BP_I"/>
</dbReference>
<dbReference type="SUPFAM" id="SSF53822">
    <property type="entry name" value="Periplasmic binding protein-like I"/>
    <property type="match status" value="1"/>
</dbReference>